<evidence type="ECO:0000313" key="1">
    <source>
        <dbReference type="EMBL" id="MBB4919555.1"/>
    </source>
</evidence>
<comment type="caution">
    <text evidence="1">The sequence shown here is derived from an EMBL/GenBank/DDBJ whole genome shotgun (WGS) entry which is preliminary data.</text>
</comment>
<reference evidence="1 2" key="1">
    <citation type="submission" date="2020-08" db="EMBL/GenBank/DDBJ databases">
        <title>Genomic Encyclopedia of Type Strains, Phase III (KMG-III): the genomes of soil and plant-associated and newly described type strains.</title>
        <authorList>
            <person name="Whitman W."/>
        </authorList>
    </citation>
    <scope>NUCLEOTIDE SEQUENCE [LARGE SCALE GENOMIC DNA]</scope>
    <source>
        <strain evidence="1 2">CECT 8840</strain>
    </source>
</reference>
<organism evidence="1 2">
    <name type="scientific">Streptosporangium saharense</name>
    <dbReference type="NCBI Taxonomy" id="1706840"/>
    <lineage>
        <taxon>Bacteria</taxon>
        <taxon>Bacillati</taxon>
        <taxon>Actinomycetota</taxon>
        <taxon>Actinomycetes</taxon>
        <taxon>Streptosporangiales</taxon>
        <taxon>Streptosporangiaceae</taxon>
        <taxon>Streptosporangium</taxon>
    </lineage>
</organism>
<dbReference type="EMBL" id="JACHJP010000010">
    <property type="protein sequence ID" value="MBB4919555.1"/>
    <property type="molecule type" value="Genomic_DNA"/>
</dbReference>
<protein>
    <submittedName>
        <fullName evidence="1">Uncharacterized protein</fullName>
    </submittedName>
</protein>
<name>A0A7W7QTM4_9ACTN</name>
<gene>
    <name evidence="1" type="ORF">FHS44_006698</name>
</gene>
<dbReference type="Proteomes" id="UP000552644">
    <property type="component" value="Unassembled WGS sequence"/>
</dbReference>
<dbReference type="AlphaFoldDB" id="A0A7W7QTM4"/>
<accession>A0A7W7QTM4</accession>
<keyword evidence="2" id="KW-1185">Reference proteome</keyword>
<evidence type="ECO:0000313" key="2">
    <source>
        <dbReference type="Proteomes" id="UP000552644"/>
    </source>
</evidence>
<proteinExistence type="predicted"/>
<sequence length="32" mass="3689">MIHRVAEVEKVPRTTHRPCLMGTVCLLDRLIT</sequence>